<evidence type="ECO:0000313" key="6">
    <source>
        <dbReference type="Proteomes" id="UP000616608"/>
    </source>
</evidence>
<reference evidence="5" key="2">
    <citation type="submission" date="2020-09" db="EMBL/GenBank/DDBJ databases">
        <authorList>
            <person name="Sun Q."/>
            <person name="Zhou Y."/>
        </authorList>
    </citation>
    <scope>NUCLEOTIDE SEQUENCE</scope>
    <source>
        <strain evidence="5">CGMCC 1.15760</strain>
    </source>
</reference>
<sequence>MSKKTLIIEQAGILFSQQSIQGTSIEDITKACGISKGAFYLHFKSKDDLLTHLFDYYFKEIVNRFSDLEVSNLPPRQKLQHYFALSFTILEEKMPFISMYTQQQWSLNTSIIEQFDYYNKLVEQTTTTILLQVYGDIILPFLTDLLVTLKGLVNGYVHHILCHRQPYDFARLAHVLSARLDLIVLHTTEWYIDEQQKELTINTIITPDLISKEIKQVLTHEQFDNFYNESLQLLLQQCEQSKPNEVIVKGMLANIQHNEKLNWIAFLVRNGTWHN</sequence>
<accession>A0A917G3J1</accession>
<protein>
    <submittedName>
        <fullName evidence="5">TetR family transcriptional regulator</fullName>
    </submittedName>
</protein>
<dbReference type="InterPro" id="IPR001647">
    <property type="entry name" value="HTH_TetR"/>
</dbReference>
<feature type="DNA-binding region" description="H-T-H motif" evidence="3">
    <location>
        <begin position="24"/>
        <end position="43"/>
    </location>
</feature>
<comment type="caution">
    <text evidence="5">The sequence shown here is derived from an EMBL/GenBank/DDBJ whole genome shotgun (WGS) entry which is preliminary data.</text>
</comment>
<dbReference type="Pfam" id="PF00440">
    <property type="entry name" value="TetR_N"/>
    <property type="match status" value="1"/>
</dbReference>
<dbReference type="GO" id="GO:0003677">
    <property type="term" value="F:DNA binding"/>
    <property type="evidence" value="ECO:0007669"/>
    <property type="project" value="UniProtKB-UniRule"/>
</dbReference>
<proteinExistence type="predicted"/>
<dbReference type="PANTHER" id="PTHR43479:SF22">
    <property type="entry name" value="TRANSCRIPTIONAL REGULATOR, TETR FAMILY"/>
    <property type="match status" value="1"/>
</dbReference>
<evidence type="ECO:0000256" key="2">
    <source>
        <dbReference type="ARBA" id="ARBA00023125"/>
    </source>
</evidence>
<dbReference type="Gene3D" id="1.10.10.60">
    <property type="entry name" value="Homeodomain-like"/>
    <property type="match status" value="1"/>
</dbReference>
<keyword evidence="2 3" id="KW-0238">DNA-binding</keyword>
<dbReference type="PANTHER" id="PTHR43479">
    <property type="entry name" value="ACREF/ENVCD OPERON REPRESSOR-RELATED"/>
    <property type="match status" value="1"/>
</dbReference>
<dbReference type="SUPFAM" id="SSF46689">
    <property type="entry name" value="Homeodomain-like"/>
    <property type="match status" value="1"/>
</dbReference>
<evidence type="ECO:0000313" key="5">
    <source>
        <dbReference type="EMBL" id="GGG20633.1"/>
    </source>
</evidence>
<gene>
    <name evidence="5" type="ORF">GCM10007425_13820</name>
</gene>
<dbReference type="Proteomes" id="UP000616608">
    <property type="component" value="Unassembled WGS sequence"/>
</dbReference>
<dbReference type="InterPro" id="IPR050624">
    <property type="entry name" value="HTH-type_Tx_Regulator"/>
</dbReference>
<organism evidence="5 6">
    <name type="scientific">Lysinibacillus alkalisoli</name>
    <dbReference type="NCBI Taxonomy" id="1911548"/>
    <lineage>
        <taxon>Bacteria</taxon>
        <taxon>Bacillati</taxon>
        <taxon>Bacillota</taxon>
        <taxon>Bacilli</taxon>
        <taxon>Bacillales</taxon>
        <taxon>Bacillaceae</taxon>
        <taxon>Lysinibacillus</taxon>
    </lineage>
</organism>
<feature type="domain" description="HTH tetR-type" evidence="4">
    <location>
        <begin position="1"/>
        <end position="61"/>
    </location>
</feature>
<keyword evidence="1" id="KW-0678">Repressor</keyword>
<dbReference type="InterPro" id="IPR009057">
    <property type="entry name" value="Homeodomain-like_sf"/>
</dbReference>
<evidence type="ECO:0000256" key="3">
    <source>
        <dbReference type="PROSITE-ProRule" id="PRU00335"/>
    </source>
</evidence>
<keyword evidence="6" id="KW-1185">Reference proteome</keyword>
<evidence type="ECO:0000259" key="4">
    <source>
        <dbReference type="PROSITE" id="PS50977"/>
    </source>
</evidence>
<dbReference type="InterPro" id="IPR023772">
    <property type="entry name" value="DNA-bd_HTH_TetR-type_CS"/>
</dbReference>
<dbReference type="RefSeq" id="WP_188614304.1">
    <property type="nucleotide sequence ID" value="NZ_BMJT01000004.1"/>
</dbReference>
<dbReference type="Gene3D" id="1.10.357.10">
    <property type="entry name" value="Tetracycline Repressor, domain 2"/>
    <property type="match status" value="1"/>
</dbReference>
<dbReference type="PROSITE" id="PS50977">
    <property type="entry name" value="HTH_TETR_2"/>
    <property type="match status" value="1"/>
</dbReference>
<dbReference type="PRINTS" id="PR00455">
    <property type="entry name" value="HTHTETR"/>
</dbReference>
<dbReference type="AlphaFoldDB" id="A0A917G3J1"/>
<name>A0A917G3J1_9BACI</name>
<evidence type="ECO:0000256" key="1">
    <source>
        <dbReference type="ARBA" id="ARBA00022491"/>
    </source>
</evidence>
<dbReference type="PROSITE" id="PS01081">
    <property type="entry name" value="HTH_TETR_1"/>
    <property type="match status" value="1"/>
</dbReference>
<reference evidence="5" key="1">
    <citation type="journal article" date="2014" name="Int. J. Syst. Evol. Microbiol.">
        <title>Complete genome sequence of Corynebacterium casei LMG S-19264T (=DSM 44701T), isolated from a smear-ripened cheese.</title>
        <authorList>
            <consortium name="US DOE Joint Genome Institute (JGI-PGF)"/>
            <person name="Walter F."/>
            <person name="Albersmeier A."/>
            <person name="Kalinowski J."/>
            <person name="Ruckert C."/>
        </authorList>
    </citation>
    <scope>NUCLEOTIDE SEQUENCE</scope>
    <source>
        <strain evidence="5">CGMCC 1.15760</strain>
    </source>
</reference>
<dbReference type="EMBL" id="BMJT01000004">
    <property type="protein sequence ID" value="GGG20633.1"/>
    <property type="molecule type" value="Genomic_DNA"/>
</dbReference>